<evidence type="ECO:0000313" key="3">
    <source>
        <dbReference type="Proteomes" id="UP000003330"/>
    </source>
</evidence>
<comment type="caution">
    <text evidence="2">The sequence shown here is derived from an EMBL/GenBank/DDBJ whole genome shotgun (WGS) entry which is preliminary data.</text>
</comment>
<organism evidence="2 3">
    <name type="scientific">Streptococcus ictaluri 707-05</name>
    <dbReference type="NCBI Taxonomy" id="764299"/>
    <lineage>
        <taxon>Bacteria</taxon>
        <taxon>Bacillati</taxon>
        <taxon>Bacillota</taxon>
        <taxon>Bacilli</taxon>
        <taxon>Lactobacillales</taxon>
        <taxon>Streptococcaceae</taxon>
        <taxon>Streptococcus</taxon>
    </lineage>
</organism>
<keyword evidence="3" id="KW-1185">Reference proteome</keyword>
<gene>
    <name evidence="2" type="ORF">STRIC_1211</name>
</gene>
<dbReference type="STRING" id="764299.STRIC_1211"/>
<accession>G5K343</accession>
<reference evidence="2 3" key="1">
    <citation type="journal article" date="2014" name="Int. J. Syst. Evol. Microbiol.">
        <title>Phylogenomics and the dynamic genome evolution of the genus Streptococcus.</title>
        <authorList>
            <consortium name="The Broad Institute Genome Sequencing Platform"/>
            <person name="Richards V.P."/>
            <person name="Palmer S.R."/>
            <person name="Pavinski Bitar P.D."/>
            <person name="Qin X."/>
            <person name="Weinstock G.M."/>
            <person name="Highlander S.K."/>
            <person name="Town C.D."/>
            <person name="Burne R.A."/>
            <person name="Stanhope M.J."/>
        </authorList>
    </citation>
    <scope>NUCLEOTIDE SEQUENCE [LARGE SCALE GENOMIC DNA]</scope>
    <source>
        <strain evidence="2 3">707-05</strain>
    </source>
</reference>
<evidence type="ECO:0000313" key="2">
    <source>
        <dbReference type="EMBL" id="EHI69717.1"/>
    </source>
</evidence>
<name>G5K343_9STRE</name>
<feature type="coiled-coil region" evidence="1">
    <location>
        <begin position="4"/>
        <end position="31"/>
    </location>
</feature>
<keyword evidence="1" id="KW-0175">Coiled coil</keyword>
<sequence>MSVIEHLADRVARQEEKVAKETERLDSYREQLQSAMFSTFIKRQKTSHLSFDEALEQAFGKEEYQVDLDNRNEEHQ</sequence>
<dbReference type="EMBL" id="AEUX02000006">
    <property type="protein sequence ID" value="EHI69717.1"/>
    <property type="molecule type" value="Genomic_DNA"/>
</dbReference>
<dbReference type="Proteomes" id="UP000003330">
    <property type="component" value="Unassembled WGS sequence"/>
</dbReference>
<dbReference type="InterPro" id="IPR046009">
    <property type="entry name" value="DUF5965"/>
</dbReference>
<evidence type="ECO:0000256" key="1">
    <source>
        <dbReference type="SAM" id="Coils"/>
    </source>
</evidence>
<dbReference type="AlphaFoldDB" id="G5K343"/>
<proteinExistence type="predicted"/>
<protein>
    <submittedName>
        <fullName evidence="2">Uncharacterized protein</fullName>
    </submittedName>
</protein>
<dbReference type="OrthoDB" id="2231765at2"/>
<dbReference type="Pfam" id="PF19390">
    <property type="entry name" value="DUF5965"/>
    <property type="match status" value="1"/>
</dbReference>
<dbReference type="RefSeq" id="WP_008089224.1">
    <property type="nucleotide sequence ID" value="NZ_AEUX02000006.1"/>
</dbReference>